<dbReference type="InterPro" id="IPR000847">
    <property type="entry name" value="LysR_HTH_N"/>
</dbReference>
<proteinExistence type="inferred from homology"/>
<keyword evidence="2" id="KW-0805">Transcription regulation</keyword>
<protein>
    <submittedName>
        <fullName evidence="6">LysR family transcriptional regulator</fullName>
    </submittedName>
</protein>
<dbReference type="Pfam" id="PF00126">
    <property type="entry name" value="HTH_1"/>
    <property type="match status" value="1"/>
</dbReference>
<gene>
    <name evidence="6" type="ORF">DL1_15095</name>
</gene>
<name>A0A074TG98_9RHOB</name>
<dbReference type="GO" id="GO:0003700">
    <property type="term" value="F:DNA-binding transcription factor activity"/>
    <property type="evidence" value="ECO:0007669"/>
    <property type="project" value="InterPro"/>
</dbReference>
<dbReference type="PROSITE" id="PS50931">
    <property type="entry name" value="HTH_LYSR"/>
    <property type="match status" value="1"/>
</dbReference>
<reference evidence="6 7" key="1">
    <citation type="submission" date="2014-03" db="EMBL/GenBank/DDBJ databases">
        <title>The draft genome sequence of Thioclava dalianensis DLFJ1-1.</title>
        <authorList>
            <person name="Lai Q."/>
            <person name="Shao Z."/>
        </authorList>
    </citation>
    <scope>NUCLEOTIDE SEQUENCE [LARGE SCALE GENOMIC DNA]</scope>
    <source>
        <strain evidence="6 7">DLFJ1-1</strain>
    </source>
</reference>
<dbReference type="Pfam" id="PF03466">
    <property type="entry name" value="LysR_substrate"/>
    <property type="match status" value="1"/>
</dbReference>
<comment type="similarity">
    <text evidence="1">Belongs to the LysR transcriptional regulatory family.</text>
</comment>
<evidence type="ECO:0000256" key="1">
    <source>
        <dbReference type="ARBA" id="ARBA00009437"/>
    </source>
</evidence>
<dbReference type="PANTHER" id="PTHR30126:SF40">
    <property type="entry name" value="HTH-TYPE TRANSCRIPTIONAL REGULATOR GLTR"/>
    <property type="match status" value="1"/>
</dbReference>
<evidence type="ECO:0000256" key="4">
    <source>
        <dbReference type="ARBA" id="ARBA00023163"/>
    </source>
</evidence>
<dbReference type="SUPFAM" id="SSF53850">
    <property type="entry name" value="Periplasmic binding protein-like II"/>
    <property type="match status" value="1"/>
</dbReference>
<dbReference type="eggNOG" id="COG0583">
    <property type="taxonomic scope" value="Bacteria"/>
</dbReference>
<dbReference type="STRING" id="1185766.SAMN05216224_101842"/>
<evidence type="ECO:0000256" key="2">
    <source>
        <dbReference type="ARBA" id="ARBA00023015"/>
    </source>
</evidence>
<dbReference type="GO" id="GO:0000976">
    <property type="term" value="F:transcription cis-regulatory region binding"/>
    <property type="evidence" value="ECO:0007669"/>
    <property type="project" value="TreeGrafter"/>
</dbReference>
<keyword evidence="3" id="KW-0238">DNA-binding</keyword>
<dbReference type="SUPFAM" id="SSF46785">
    <property type="entry name" value="Winged helix' DNA-binding domain"/>
    <property type="match status" value="1"/>
</dbReference>
<dbReference type="Gene3D" id="1.10.10.10">
    <property type="entry name" value="Winged helix-like DNA-binding domain superfamily/Winged helix DNA-binding domain"/>
    <property type="match status" value="1"/>
</dbReference>
<feature type="domain" description="HTH lysR-type" evidence="5">
    <location>
        <begin position="1"/>
        <end position="58"/>
    </location>
</feature>
<evidence type="ECO:0000313" key="6">
    <source>
        <dbReference type="EMBL" id="KEP68083.1"/>
    </source>
</evidence>
<dbReference type="InterPro" id="IPR036390">
    <property type="entry name" value="WH_DNA-bd_sf"/>
</dbReference>
<keyword evidence="7" id="KW-1185">Reference proteome</keyword>
<dbReference type="PANTHER" id="PTHR30126">
    <property type="entry name" value="HTH-TYPE TRANSCRIPTIONAL REGULATOR"/>
    <property type="match status" value="1"/>
</dbReference>
<sequence length="294" mass="31808">MDLVTLTVFRAVAHAQGVTRAADALGRAPSNVTTRIQQLEAELGTQLFHRQHKRMLLSQEGRLFLDYAERILNLADEARQRLDPTQPSGTLRIGAMESTIASRLSGPLAQFSRDWPDVTLELTSAPSRALLDALAAYRIDCAFAAFASDAALAETEFDAVPVYREALVLLVPPGHPPAATLDDLQLYTLAAFAPGCTYREIAQDRLAAAARAQGRVLKLQEVPSYHAMYGCTAAGACLSVMPRSVADLVRHQGAVQEVALGEVVTYLLRRPGGRTPALEAFRQCLRPEAGAFSV</sequence>
<evidence type="ECO:0000259" key="5">
    <source>
        <dbReference type="PROSITE" id="PS50931"/>
    </source>
</evidence>
<dbReference type="OrthoDB" id="9815174at2"/>
<accession>A0A074TG98</accession>
<dbReference type="RefSeq" id="WP_038069486.1">
    <property type="nucleotide sequence ID" value="NZ_FOVB01000001.1"/>
</dbReference>
<comment type="caution">
    <text evidence="6">The sequence shown here is derived from an EMBL/GenBank/DDBJ whole genome shotgun (WGS) entry which is preliminary data.</text>
</comment>
<evidence type="ECO:0000256" key="3">
    <source>
        <dbReference type="ARBA" id="ARBA00023125"/>
    </source>
</evidence>
<dbReference type="AlphaFoldDB" id="A0A074TG98"/>
<evidence type="ECO:0000313" key="7">
    <source>
        <dbReference type="Proteomes" id="UP000027725"/>
    </source>
</evidence>
<dbReference type="EMBL" id="JHEH01000047">
    <property type="protein sequence ID" value="KEP68083.1"/>
    <property type="molecule type" value="Genomic_DNA"/>
</dbReference>
<organism evidence="6 7">
    <name type="scientific">Thioclava dalianensis</name>
    <dbReference type="NCBI Taxonomy" id="1185766"/>
    <lineage>
        <taxon>Bacteria</taxon>
        <taxon>Pseudomonadati</taxon>
        <taxon>Pseudomonadota</taxon>
        <taxon>Alphaproteobacteria</taxon>
        <taxon>Rhodobacterales</taxon>
        <taxon>Paracoccaceae</taxon>
        <taxon>Thioclava</taxon>
    </lineage>
</organism>
<dbReference type="InterPro" id="IPR036388">
    <property type="entry name" value="WH-like_DNA-bd_sf"/>
</dbReference>
<dbReference type="Gene3D" id="3.40.190.290">
    <property type="match status" value="1"/>
</dbReference>
<dbReference type="Proteomes" id="UP000027725">
    <property type="component" value="Unassembled WGS sequence"/>
</dbReference>
<dbReference type="FunFam" id="1.10.10.10:FF:000001">
    <property type="entry name" value="LysR family transcriptional regulator"/>
    <property type="match status" value="1"/>
</dbReference>
<dbReference type="InterPro" id="IPR005119">
    <property type="entry name" value="LysR_subst-bd"/>
</dbReference>
<keyword evidence="4" id="KW-0804">Transcription</keyword>